<accession>A0A5M8QU97</accession>
<dbReference type="OrthoDB" id="5933722at2"/>
<feature type="domain" description="ABC3 transporter permease C-terminal" evidence="7">
    <location>
        <begin position="684"/>
        <end position="794"/>
    </location>
</feature>
<reference evidence="9 10" key="1">
    <citation type="submission" date="2019-05" db="EMBL/GenBank/DDBJ databases">
        <authorList>
            <person name="Qu J.-H."/>
        </authorList>
    </citation>
    <scope>NUCLEOTIDE SEQUENCE [LARGE SCALE GENOMIC DNA]</scope>
    <source>
        <strain evidence="9 10">NS28</strain>
    </source>
</reference>
<feature type="transmembrane region" description="Helical" evidence="6">
    <location>
        <begin position="333"/>
        <end position="353"/>
    </location>
</feature>
<feature type="transmembrane region" description="Helical" evidence="6">
    <location>
        <begin position="769"/>
        <end position="788"/>
    </location>
</feature>
<organism evidence="9 10">
    <name type="scientific">Dyadobacter flavalbus</name>
    <dbReference type="NCBI Taxonomy" id="2579942"/>
    <lineage>
        <taxon>Bacteria</taxon>
        <taxon>Pseudomonadati</taxon>
        <taxon>Bacteroidota</taxon>
        <taxon>Cytophagia</taxon>
        <taxon>Cytophagales</taxon>
        <taxon>Spirosomataceae</taxon>
        <taxon>Dyadobacter</taxon>
    </lineage>
</organism>
<feature type="domain" description="ABC3 transporter permease C-terminal" evidence="7">
    <location>
        <begin position="293"/>
        <end position="405"/>
    </location>
</feature>
<feature type="domain" description="MacB-like periplasmic core" evidence="8">
    <location>
        <begin position="21"/>
        <end position="213"/>
    </location>
</feature>
<dbReference type="GO" id="GO:0005886">
    <property type="term" value="C:plasma membrane"/>
    <property type="evidence" value="ECO:0007669"/>
    <property type="project" value="UniProtKB-SubCell"/>
</dbReference>
<dbReference type="PANTHER" id="PTHR30572:SF18">
    <property type="entry name" value="ABC-TYPE MACROLIDE FAMILY EXPORT SYSTEM PERMEASE COMPONENT 2"/>
    <property type="match status" value="1"/>
</dbReference>
<keyword evidence="2" id="KW-1003">Cell membrane</keyword>
<dbReference type="AlphaFoldDB" id="A0A5M8QU97"/>
<evidence type="ECO:0000259" key="7">
    <source>
        <dbReference type="Pfam" id="PF02687"/>
    </source>
</evidence>
<feature type="transmembrane region" description="Helical" evidence="6">
    <location>
        <begin position="431"/>
        <end position="450"/>
    </location>
</feature>
<evidence type="ECO:0000256" key="6">
    <source>
        <dbReference type="SAM" id="Phobius"/>
    </source>
</evidence>
<dbReference type="InterPro" id="IPR025857">
    <property type="entry name" value="MacB_PCD"/>
</dbReference>
<keyword evidence="10" id="KW-1185">Reference proteome</keyword>
<name>A0A5M8QU97_9BACT</name>
<keyword evidence="5 6" id="KW-0472">Membrane</keyword>
<feature type="domain" description="MacB-like periplasmic core" evidence="8">
    <location>
        <begin position="514"/>
        <end position="629"/>
    </location>
</feature>
<gene>
    <name evidence="9" type="ORF">FEM33_15360</name>
</gene>
<evidence type="ECO:0000313" key="9">
    <source>
        <dbReference type="EMBL" id="KAA6438848.1"/>
    </source>
</evidence>
<feature type="transmembrane region" description="Helical" evidence="6">
    <location>
        <begin position="285"/>
        <end position="306"/>
    </location>
</feature>
<protein>
    <submittedName>
        <fullName evidence="9">FtsX-like permease family protein</fullName>
    </submittedName>
</protein>
<comment type="subcellular location">
    <subcellularLocation>
        <location evidence="1">Cell membrane</location>
        <topology evidence="1">Multi-pass membrane protein</topology>
    </subcellularLocation>
</comment>
<feature type="transmembrane region" description="Helical" evidence="6">
    <location>
        <begin position="373"/>
        <end position="395"/>
    </location>
</feature>
<proteinExistence type="predicted"/>
<feature type="transmembrane region" description="Helical" evidence="6">
    <location>
        <begin position="737"/>
        <end position="757"/>
    </location>
</feature>
<evidence type="ECO:0000256" key="3">
    <source>
        <dbReference type="ARBA" id="ARBA00022692"/>
    </source>
</evidence>
<feature type="transmembrane region" description="Helical" evidence="6">
    <location>
        <begin position="20"/>
        <end position="43"/>
    </location>
</feature>
<dbReference type="PANTHER" id="PTHR30572">
    <property type="entry name" value="MEMBRANE COMPONENT OF TRANSPORTER-RELATED"/>
    <property type="match status" value="1"/>
</dbReference>
<evidence type="ECO:0000313" key="10">
    <source>
        <dbReference type="Proteomes" id="UP000323994"/>
    </source>
</evidence>
<keyword evidence="4 6" id="KW-1133">Transmembrane helix</keyword>
<dbReference type="PROSITE" id="PS51257">
    <property type="entry name" value="PROKAR_LIPOPROTEIN"/>
    <property type="match status" value="1"/>
</dbReference>
<evidence type="ECO:0000256" key="1">
    <source>
        <dbReference type="ARBA" id="ARBA00004651"/>
    </source>
</evidence>
<evidence type="ECO:0000256" key="4">
    <source>
        <dbReference type="ARBA" id="ARBA00022989"/>
    </source>
</evidence>
<comment type="caution">
    <text evidence="9">The sequence shown here is derived from an EMBL/GenBank/DDBJ whole genome shotgun (WGS) entry which is preliminary data.</text>
</comment>
<keyword evidence="3 6" id="KW-0812">Transmembrane</keyword>
<dbReference type="Pfam" id="PF12704">
    <property type="entry name" value="MacB_PCD"/>
    <property type="match status" value="2"/>
</dbReference>
<dbReference type="Proteomes" id="UP000323994">
    <property type="component" value="Unassembled WGS sequence"/>
</dbReference>
<evidence type="ECO:0000259" key="8">
    <source>
        <dbReference type="Pfam" id="PF12704"/>
    </source>
</evidence>
<dbReference type="InterPro" id="IPR050250">
    <property type="entry name" value="Macrolide_Exporter_MacB"/>
</dbReference>
<dbReference type="EMBL" id="VBSN01000043">
    <property type="protein sequence ID" value="KAA6438848.1"/>
    <property type="molecule type" value="Genomic_DNA"/>
</dbReference>
<dbReference type="RefSeq" id="WP_139012910.1">
    <property type="nucleotide sequence ID" value="NZ_VBSN01000043.1"/>
</dbReference>
<dbReference type="GO" id="GO:0022857">
    <property type="term" value="F:transmembrane transporter activity"/>
    <property type="evidence" value="ECO:0007669"/>
    <property type="project" value="TreeGrafter"/>
</dbReference>
<sequence>MLLNYFKIAWRNLCKNQAYAFINITGLSLGLGCAMLIFALARFHYQTDRHHRNYNHIYQFTSRFSSSASDFRIQGIPYAFGQAVRNEHPELESIAMLDEWYSPMVTVPDGKKADKKIKDKNSKGAFVEAAYFRIFDYTWLAGGPQDLDQPGTVVLSAEMARRCFGTTTNVIGRVVKLDARVPARVVGIFADYRDNTDLAYSVMVSWGTLKEQLFIRPENEPFDNTNGSTHCFALFNDRFTIADWDRQLPSFLQKYNPRKIKETTYPAIPFGQMHLSPEYGGVSQVLLLSLILTGILLIGTACINFVNLATAQALKRAREVGVRKVLGSTKPQLFWQFMGETALIVLVALALAISIFQYGQTLAHTYLHGSFRFTFYFSPSVIGWVALLVALVIVLAGLYPALIVAGFRPVVALAGRMTVQQAGGFSLRRGLVVMQFAISQMLVIGLIVVASQLNYVQEKDLGFRKEAIVTVGLPNLPVQDLGKMNAFRNLAMTLPDVGQFSYSMGGPPQSGWTSETTVRFDTRPQDEPYATQQTWIDANYVVLYGLKLVTGRNLQPSDTLREVLINETFAKRLGFIQPAEVVGKFLHKRVQDGRVVPLEIVGVLKDFNQRDLKQRIGPMFLTTYATGYYSANIQLRSANYSRALNQLEKVYNQVYTDNFFEPAFVDDQIQENYQQEQTMGRLINFFAGVALLIGCMGLYGLVLFMVVQRTKEVGVRKVLGASVSSILWLFSSEFMQLIGIAFLVSAPVAWWILKGWLQNFEYKIDLNPAFFLLALLVTVLVALLTVGFQSVKAALANPVKSLRSE</sequence>
<dbReference type="InterPro" id="IPR003838">
    <property type="entry name" value="ABC3_permease_C"/>
</dbReference>
<evidence type="ECO:0000256" key="5">
    <source>
        <dbReference type="ARBA" id="ARBA00023136"/>
    </source>
</evidence>
<dbReference type="Pfam" id="PF02687">
    <property type="entry name" value="FtsX"/>
    <property type="match status" value="2"/>
</dbReference>
<feature type="transmembrane region" description="Helical" evidence="6">
    <location>
        <begin position="682"/>
        <end position="707"/>
    </location>
</feature>
<feature type="transmembrane region" description="Helical" evidence="6">
    <location>
        <begin position="401"/>
        <end position="419"/>
    </location>
</feature>
<evidence type="ECO:0000256" key="2">
    <source>
        <dbReference type="ARBA" id="ARBA00022475"/>
    </source>
</evidence>